<gene>
    <name evidence="3" type="ORF">PAC_19494</name>
</gene>
<feature type="compositionally biased region" description="Polar residues" evidence="1">
    <location>
        <begin position="637"/>
        <end position="649"/>
    </location>
</feature>
<keyword evidence="2" id="KW-0812">Transmembrane</keyword>
<feature type="region of interest" description="Disordered" evidence="1">
    <location>
        <begin position="630"/>
        <end position="649"/>
    </location>
</feature>
<dbReference type="AlphaFoldDB" id="A0A1L7XX22"/>
<name>A0A1L7XX22_9HELO</name>
<organism evidence="3 4">
    <name type="scientific">Phialocephala subalpina</name>
    <dbReference type="NCBI Taxonomy" id="576137"/>
    <lineage>
        <taxon>Eukaryota</taxon>
        <taxon>Fungi</taxon>
        <taxon>Dikarya</taxon>
        <taxon>Ascomycota</taxon>
        <taxon>Pezizomycotina</taxon>
        <taxon>Leotiomycetes</taxon>
        <taxon>Helotiales</taxon>
        <taxon>Mollisiaceae</taxon>
        <taxon>Phialocephala</taxon>
        <taxon>Phialocephala fortinii species complex</taxon>
    </lineage>
</organism>
<evidence type="ECO:0000256" key="2">
    <source>
        <dbReference type="SAM" id="Phobius"/>
    </source>
</evidence>
<evidence type="ECO:0000313" key="3">
    <source>
        <dbReference type="EMBL" id="CZR69594.1"/>
    </source>
</evidence>
<sequence>MSVNNAVYVGVWTNWSKGSAIGSTLTLPVRDGSVLIAVLALFIQLAGGQSWSIICFIAHQLRTSRDAKDGLYHQQQAALRNNTSDFGTIWRLSKIGWAWRKQGIKSRRKSLFLVLTGLFHLLAFGAAGAFSSHITTRGNEVLLAPNPSCGFWVDHGTVTNETNLADNIAHGVFSKNSIRSSNQNIKDCLTLNWTATTDAPCPFESRMCLGPENSSLRLDTWFIDSRDDLGINGQDSQRVRYRKSATCSPITTQDYIVTSNVTTSKNVTFTAYAAFYGRNNIISSNAIGAGPINNATYVTSNFQNFEFLYDSIVASPYRIDTEVSYPTLPNYGFTPIPGLLGPGRSITIVFAMFNGLYSGPSDDLWLPAHKPFINVLACTEQHQFCNPSPTFNGSQRCTPLQSIDQYELNGLIESQPGAPPSILDNQFQRAIAKIIRTAAYGSSWYFTITNLESSLLANDLAAQKSSLPLAVNQWVLEAQNWFSIGVANLQRMVVDVATGPPGANARFTKGQADSDAGLKQYCGNQVIQREDFTNFSVLAIWLIFALGGMVIIISLFLEWLRMAYEEVGLGRWSRGAEDVPITERGEEFAMAEEWDEWHPSIRGKFVPTRSVSIHSSGSNTLYGVNSFDSKNRDSLSGIKQNRSSSKINT</sequence>
<keyword evidence="2" id="KW-0472">Membrane</keyword>
<feature type="transmembrane region" description="Helical" evidence="2">
    <location>
        <begin position="535"/>
        <end position="557"/>
    </location>
</feature>
<evidence type="ECO:0000256" key="1">
    <source>
        <dbReference type="SAM" id="MobiDB-lite"/>
    </source>
</evidence>
<feature type="transmembrane region" description="Helical" evidence="2">
    <location>
        <begin position="34"/>
        <end position="58"/>
    </location>
</feature>
<keyword evidence="4" id="KW-1185">Reference proteome</keyword>
<reference evidence="3 4" key="1">
    <citation type="submission" date="2016-03" db="EMBL/GenBank/DDBJ databases">
        <authorList>
            <person name="Ploux O."/>
        </authorList>
    </citation>
    <scope>NUCLEOTIDE SEQUENCE [LARGE SCALE GENOMIC DNA]</scope>
    <source>
        <strain evidence="3 4">UAMH 11012</strain>
    </source>
</reference>
<keyword evidence="2" id="KW-1133">Transmembrane helix</keyword>
<feature type="transmembrane region" description="Helical" evidence="2">
    <location>
        <begin position="110"/>
        <end position="130"/>
    </location>
</feature>
<dbReference type="EMBL" id="FJOG01000075">
    <property type="protein sequence ID" value="CZR69594.1"/>
    <property type="molecule type" value="Genomic_DNA"/>
</dbReference>
<proteinExistence type="predicted"/>
<dbReference type="OrthoDB" id="3557131at2759"/>
<protein>
    <submittedName>
        <fullName evidence="3">Uncharacterized protein</fullName>
    </submittedName>
</protein>
<evidence type="ECO:0000313" key="4">
    <source>
        <dbReference type="Proteomes" id="UP000184330"/>
    </source>
</evidence>
<dbReference type="Proteomes" id="UP000184330">
    <property type="component" value="Unassembled WGS sequence"/>
</dbReference>
<accession>A0A1L7XX22</accession>